<dbReference type="EMBL" id="BOOJ01000058">
    <property type="protein sequence ID" value="GIH95913.1"/>
    <property type="molecule type" value="Genomic_DNA"/>
</dbReference>
<sequence length="102" mass="10372">MTESALSHALIEQVRADLSRAGFVVDPAAVAVDGGVHVAHDARRGVVVSWATTAQMTTSDLAGHHHVRAAVHLALLTILTGAGYTVASDPASGEVIVTGLPA</sequence>
<dbReference type="RefSeq" id="WP_204067994.1">
    <property type="nucleotide sequence ID" value="NZ_BOOJ01000058.1"/>
</dbReference>
<name>A0A8J3WND1_9ACTN</name>
<dbReference type="AlphaFoldDB" id="A0A8J3WND1"/>
<organism evidence="1 2">
    <name type="scientific">Planobispora siamensis</name>
    <dbReference type="NCBI Taxonomy" id="936338"/>
    <lineage>
        <taxon>Bacteria</taxon>
        <taxon>Bacillati</taxon>
        <taxon>Actinomycetota</taxon>
        <taxon>Actinomycetes</taxon>
        <taxon>Streptosporangiales</taxon>
        <taxon>Streptosporangiaceae</taxon>
        <taxon>Planobispora</taxon>
    </lineage>
</organism>
<proteinExistence type="predicted"/>
<evidence type="ECO:0000313" key="1">
    <source>
        <dbReference type="EMBL" id="GIH95913.1"/>
    </source>
</evidence>
<keyword evidence="2" id="KW-1185">Reference proteome</keyword>
<protein>
    <submittedName>
        <fullName evidence="1">Uncharacterized protein</fullName>
    </submittedName>
</protein>
<reference evidence="1 2" key="1">
    <citation type="submission" date="2021-01" db="EMBL/GenBank/DDBJ databases">
        <title>Whole genome shotgun sequence of Planobispora siamensis NBRC 107568.</title>
        <authorList>
            <person name="Komaki H."/>
            <person name="Tamura T."/>
        </authorList>
    </citation>
    <scope>NUCLEOTIDE SEQUENCE [LARGE SCALE GENOMIC DNA]</scope>
    <source>
        <strain evidence="1 2">NBRC 107568</strain>
    </source>
</reference>
<evidence type="ECO:0000313" key="2">
    <source>
        <dbReference type="Proteomes" id="UP000619788"/>
    </source>
</evidence>
<gene>
    <name evidence="1" type="ORF">Psi01_65430</name>
</gene>
<comment type="caution">
    <text evidence="1">The sequence shown here is derived from an EMBL/GenBank/DDBJ whole genome shotgun (WGS) entry which is preliminary data.</text>
</comment>
<accession>A0A8J3WND1</accession>
<dbReference type="Proteomes" id="UP000619788">
    <property type="component" value="Unassembled WGS sequence"/>
</dbReference>